<proteinExistence type="predicted"/>
<dbReference type="PROSITE" id="PS51273">
    <property type="entry name" value="GATASE_TYPE_1"/>
    <property type="match status" value="1"/>
</dbReference>
<evidence type="ECO:0000313" key="4">
    <source>
        <dbReference type="Proteomes" id="UP000199663"/>
    </source>
</evidence>
<dbReference type="InterPro" id="IPR050472">
    <property type="entry name" value="Anth_synth/Amidotransfase"/>
</dbReference>
<dbReference type="NCBIfam" id="TIGR00566">
    <property type="entry name" value="trpG_papA"/>
    <property type="match status" value="1"/>
</dbReference>
<sequence length="194" mass="21811">MLLLIDNYDSFSHILADYFLQMGVELKIFRNDVPISELIDQSYEGLILSPGPETPAKAGNLMQILEHFHSKIPVLGVCLGHQAIGEFFGASLVKSSEPVHGKVHSVNIVTQNVLLKNLPERFDVTRYHSLELKDLPDTLEILLETDSGAVMAISHRTLPIFGIQFHPEAYLTQFGREIIGNWLGVVKNRIYFEV</sequence>
<evidence type="ECO:0000256" key="1">
    <source>
        <dbReference type="ARBA" id="ARBA00022962"/>
    </source>
</evidence>
<accession>A0A1H3KG57</accession>
<dbReference type="PRINTS" id="PR00099">
    <property type="entry name" value="CPSGATASE"/>
</dbReference>
<organism evidence="3 4">
    <name type="scientific">Rhodonellum ikkaensis</name>
    <dbReference type="NCBI Taxonomy" id="336829"/>
    <lineage>
        <taxon>Bacteria</taxon>
        <taxon>Pseudomonadati</taxon>
        <taxon>Bacteroidota</taxon>
        <taxon>Cytophagia</taxon>
        <taxon>Cytophagales</taxon>
        <taxon>Cytophagaceae</taxon>
        <taxon>Rhodonellum</taxon>
    </lineage>
</organism>
<dbReference type="Gene3D" id="3.40.50.880">
    <property type="match status" value="1"/>
</dbReference>
<dbReference type="InterPro" id="IPR017926">
    <property type="entry name" value="GATASE"/>
</dbReference>
<dbReference type="PRINTS" id="PR00096">
    <property type="entry name" value="GATASE"/>
</dbReference>
<dbReference type="InterPro" id="IPR029062">
    <property type="entry name" value="Class_I_gatase-like"/>
</dbReference>
<gene>
    <name evidence="3" type="ORF">SAMN05444412_101361</name>
</gene>
<reference evidence="3 4" key="1">
    <citation type="submission" date="2016-10" db="EMBL/GenBank/DDBJ databases">
        <authorList>
            <person name="Varghese N."/>
            <person name="Submissions S."/>
        </authorList>
    </citation>
    <scope>NUCLEOTIDE SEQUENCE [LARGE SCALE GENOMIC DNA]</scope>
    <source>
        <strain evidence="3 4">DSM 17997</strain>
    </source>
</reference>
<keyword evidence="1" id="KW-0315">Glutamine amidotransferase</keyword>
<dbReference type="PANTHER" id="PTHR43418:SF4">
    <property type="entry name" value="MULTIFUNCTIONAL TRYPTOPHAN BIOSYNTHESIS PROTEIN"/>
    <property type="match status" value="1"/>
</dbReference>
<evidence type="ECO:0000313" key="3">
    <source>
        <dbReference type="EMBL" id="SDY50598.1"/>
    </source>
</evidence>
<dbReference type="SUPFAM" id="SSF52317">
    <property type="entry name" value="Class I glutamine amidotransferase-like"/>
    <property type="match status" value="1"/>
</dbReference>
<dbReference type="Proteomes" id="UP000199663">
    <property type="component" value="Unassembled WGS sequence"/>
</dbReference>
<dbReference type="CDD" id="cd01743">
    <property type="entry name" value="GATase1_Anthranilate_Synthase"/>
    <property type="match status" value="1"/>
</dbReference>
<keyword evidence="4" id="KW-1185">Reference proteome</keyword>
<comment type="caution">
    <text evidence="3">The sequence shown here is derived from an EMBL/GenBank/DDBJ whole genome shotgun (WGS) entry which is preliminary data.</text>
</comment>
<dbReference type="Pfam" id="PF00117">
    <property type="entry name" value="GATase"/>
    <property type="match status" value="1"/>
</dbReference>
<evidence type="ECO:0000259" key="2">
    <source>
        <dbReference type="Pfam" id="PF00117"/>
    </source>
</evidence>
<name>A0A1H3KG57_9BACT</name>
<dbReference type="PRINTS" id="PR00097">
    <property type="entry name" value="ANTSNTHASEII"/>
</dbReference>
<dbReference type="InterPro" id="IPR006221">
    <property type="entry name" value="TrpG/PapA_dom"/>
</dbReference>
<feature type="domain" description="Glutamine amidotransferase" evidence="2">
    <location>
        <begin position="3"/>
        <end position="182"/>
    </location>
</feature>
<dbReference type="EMBL" id="FNQC01000001">
    <property type="protein sequence ID" value="SDY50598.1"/>
    <property type="molecule type" value="Genomic_DNA"/>
</dbReference>
<dbReference type="PANTHER" id="PTHR43418">
    <property type="entry name" value="MULTIFUNCTIONAL TRYPTOPHAN BIOSYNTHESIS PROTEIN-RELATED"/>
    <property type="match status" value="1"/>
</dbReference>
<protein>
    <submittedName>
        <fullName evidence="3">Anthranilate synthase component 2</fullName>
    </submittedName>
</protein>
<dbReference type="RefSeq" id="WP_019596178.1">
    <property type="nucleotide sequence ID" value="NZ_FNQC01000001.1"/>
</dbReference>